<name>A0A084AWH1_STACB</name>
<sequence length="120" mass="13057">MGLLLPLRVGKLKHPINKPGFVEKRVMHYPENKVAALISRDHLQSGANVTVEECWQEAQKIIANGTSHRIRLAGKSSAASAQQADTSVSALWDTALHNSTQSHLVMEADFAILVPPPSNL</sequence>
<keyword evidence="2" id="KW-1185">Reference proteome</keyword>
<evidence type="ECO:0000313" key="2">
    <source>
        <dbReference type="Proteomes" id="UP000028045"/>
    </source>
</evidence>
<evidence type="ECO:0000313" key="1">
    <source>
        <dbReference type="EMBL" id="KEY69650.1"/>
    </source>
</evidence>
<dbReference type="Proteomes" id="UP000028045">
    <property type="component" value="Unassembled WGS sequence"/>
</dbReference>
<organism evidence="1 2">
    <name type="scientific">Stachybotrys chartarum (strain CBS 109288 / IBT 7711)</name>
    <name type="common">Toxic black mold</name>
    <name type="synonym">Stilbospora chartarum</name>
    <dbReference type="NCBI Taxonomy" id="1280523"/>
    <lineage>
        <taxon>Eukaryota</taxon>
        <taxon>Fungi</taxon>
        <taxon>Dikarya</taxon>
        <taxon>Ascomycota</taxon>
        <taxon>Pezizomycotina</taxon>
        <taxon>Sordariomycetes</taxon>
        <taxon>Hypocreomycetidae</taxon>
        <taxon>Hypocreales</taxon>
        <taxon>Stachybotryaceae</taxon>
        <taxon>Stachybotrys</taxon>
    </lineage>
</organism>
<accession>A0A084AWH1</accession>
<reference evidence="1 2" key="1">
    <citation type="journal article" date="2014" name="BMC Genomics">
        <title>Comparative genome sequencing reveals chemotype-specific gene clusters in the toxigenic black mold Stachybotrys.</title>
        <authorList>
            <person name="Semeiks J."/>
            <person name="Borek D."/>
            <person name="Otwinowski Z."/>
            <person name="Grishin N.V."/>
        </authorList>
    </citation>
    <scope>NUCLEOTIDE SEQUENCE [LARGE SCALE GENOMIC DNA]</scope>
    <source>
        <strain evidence="2">CBS 109288 / IBT 7711</strain>
    </source>
</reference>
<gene>
    <name evidence="1" type="ORF">S7711_11181</name>
</gene>
<dbReference type="EMBL" id="KL648519">
    <property type="protein sequence ID" value="KEY69650.1"/>
    <property type="molecule type" value="Genomic_DNA"/>
</dbReference>
<dbReference type="HOGENOM" id="CLU_149537_0_0_1"/>
<protein>
    <submittedName>
        <fullName evidence="1">Uncharacterized protein</fullName>
    </submittedName>
</protein>
<dbReference type="AlphaFoldDB" id="A0A084AWH1"/>
<proteinExistence type="predicted"/>